<dbReference type="EMBL" id="GGEC01040499">
    <property type="protein sequence ID" value="MBX20983.1"/>
    <property type="molecule type" value="Transcribed_RNA"/>
</dbReference>
<evidence type="ECO:0000313" key="1">
    <source>
        <dbReference type="EMBL" id="MBX20983.1"/>
    </source>
</evidence>
<protein>
    <submittedName>
        <fullName evidence="1">Uncharacterized protein</fullName>
    </submittedName>
</protein>
<accession>A0A2P2LSS1</accession>
<name>A0A2P2LSS1_RHIMU</name>
<reference evidence="1" key="1">
    <citation type="submission" date="2018-02" db="EMBL/GenBank/DDBJ databases">
        <title>Rhizophora mucronata_Transcriptome.</title>
        <authorList>
            <person name="Meera S.P."/>
            <person name="Sreeshan A."/>
            <person name="Augustine A."/>
        </authorList>
    </citation>
    <scope>NUCLEOTIDE SEQUENCE</scope>
    <source>
        <tissue evidence="1">Leaf</tissue>
    </source>
</reference>
<proteinExistence type="predicted"/>
<organism evidence="1">
    <name type="scientific">Rhizophora mucronata</name>
    <name type="common">Asiatic mangrove</name>
    <dbReference type="NCBI Taxonomy" id="61149"/>
    <lineage>
        <taxon>Eukaryota</taxon>
        <taxon>Viridiplantae</taxon>
        <taxon>Streptophyta</taxon>
        <taxon>Embryophyta</taxon>
        <taxon>Tracheophyta</taxon>
        <taxon>Spermatophyta</taxon>
        <taxon>Magnoliopsida</taxon>
        <taxon>eudicotyledons</taxon>
        <taxon>Gunneridae</taxon>
        <taxon>Pentapetalae</taxon>
        <taxon>rosids</taxon>
        <taxon>fabids</taxon>
        <taxon>Malpighiales</taxon>
        <taxon>Rhizophoraceae</taxon>
        <taxon>Rhizophora</taxon>
    </lineage>
</organism>
<sequence>MGDSGNQNKDREIWE</sequence>